<dbReference type="SUPFAM" id="SSF52540">
    <property type="entry name" value="P-loop containing nucleoside triphosphate hydrolases"/>
    <property type="match status" value="1"/>
</dbReference>
<keyword evidence="9" id="KW-1185">Reference proteome</keyword>
<gene>
    <name evidence="8" type="ORF">CDV56_109129</name>
</gene>
<evidence type="ECO:0000256" key="5">
    <source>
        <dbReference type="ARBA" id="ARBA00022840"/>
    </source>
</evidence>
<dbReference type="Proteomes" id="UP000215305">
    <property type="component" value="Unassembled WGS sequence"/>
</dbReference>
<dbReference type="STRING" id="41047.A0A397HZV5"/>
<dbReference type="PANTHER" id="PTHR43788:SF8">
    <property type="entry name" value="DNA-BINDING PROTEIN SMUBP-2"/>
    <property type="match status" value="1"/>
</dbReference>
<dbReference type="OrthoDB" id="4506699at2759"/>
<dbReference type="GeneID" id="38131103"/>
<dbReference type="PANTHER" id="PTHR43788">
    <property type="entry name" value="DNA2/NAM7 HELICASE FAMILY MEMBER"/>
    <property type="match status" value="1"/>
</dbReference>
<evidence type="ECO:0008006" key="10">
    <source>
        <dbReference type="Google" id="ProtNLM"/>
    </source>
</evidence>
<reference evidence="8" key="1">
    <citation type="submission" date="2018-08" db="EMBL/GenBank/DDBJ databases">
        <title>Draft genome sequence of azole-resistant Aspergillus thermomutatus (Neosartorya pseudofischeri) strain HMR AF 39, isolated from a human nasal aspirate.</title>
        <authorList>
            <person name="Parent-Michaud M."/>
            <person name="Dufresne P.J."/>
            <person name="Fournier E."/>
            <person name="Martineau C."/>
            <person name="Moreira S."/>
            <person name="Perkins V."/>
            <person name="De Repentigny L."/>
            <person name="Dufresne S.F."/>
        </authorList>
    </citation>
    <scope>NUCLEOTIDE SEQUENCE [LARGE SCALE GENOMIC DNA]</scope>
    <source>
        <strain evidence="8">HMR AF 39</strain>
    </source>
</reference>
<keyword evidence="4" id="KW-0347">Helicase</keyword>
<keyword evidence="2" id="KW-0547">Nucleotide-binding</keyword>
<comment type="similarity">
    <text evidence="1">Belongs to the DNA2/NAM7 helicase family.</text>
</comment>
<evidence type="ECO:0000256" key="1">
    <source>
        <dbReference type="ARBA" id="ARBA00007913"/>
    </source>
</evidence>
<dbReference type="GO" id="GO:0005524">
    <property type="term" value="F:ATP binding"/>
    <property type="evidence" value="ECO:0007669"/>
    <property type="project" value="UniProtKB-KW"/>
</dbReference>
<keyword evidence="5" id="KW-0067">ATP-binding</keyword>
<proteinExistence type="inferred from homology"/>
<evidence type="ECO:0000313" key="9">
    <source>
        <dbReference type="Proteomes" id="UP000215305"/>
    </source>
</evidence>
<dbReference type="CDD" id="cd18808">
    <property type="entry name" value="SF1_C_Upf1"/>
    <property type="match status" value="1"/>
</dbReference>
<dbReference type="InterPro" id="IPR041679">
    <property type="entry name" value="DNA2/NAM7-like_C"/>
</dbReference>
<evidence type="ECO:0000259" key="6">
    <source>
        <dbReference type="Pfam" id="PF13086"/>
    </source>
</evidence>
<protein>
    <recommendedName>
        <fullName evidence="10">DNA2/NAM7 helicase-like C-terminal domain-containing protein</fullName>
    </recommendedName>
</protein>
<evidence type="ECO:0000256" key="2">
    <source>
        <dbReference type="ARBA" id="ARBA00022741"/>
    </source>
</evidence>
<organism evidence="8 9">
    <name type="scientific">Aspergillus thermomutatus</name>
    <name type="common">Neosartorya pseudofischeri</name>
    <dbReference type="NCBI Taxonomy" id="41047"/>
    <lineage>
        <taxon>Eukaryota</taxon>
        <taxon>Fungi</taxon>
        <taxon>Dikarya</taxon>
        <taxon>Ascomycota</taxon>
        <taxon>Pezizomycotina</taxon>
        <taxon>Eurotiomycetes</taxon>
        <taxon>Eurotiomycetidae</taxon>
        <taxon>Eurotiales</taxon>
        <taxon>Aspergillaceae</taxon>
        <taxon>Aspergillus</taxon>
        <taxon>Aspergillus subgen. Fumigati</taxon>
    </lineage>
</organism>
<dbReference type="InterPro" id="IPR041677">
    <property type="entry name" value="DNA2/NAM7_AAA_11"/>
</dbReference>
<dbReference type="AlphaFoldDB" id="A0A397HZV5"/>
<dbReference type="InterPro" id="IPR050534">
    <property type="entry name" value="Coronavir_polyprotein_1ab"/>
</dbReference>
<accession>A0A397HZV5</accession>
<keyword evidence="3" id="KW-0378">Hydrolase</keyword>
<name>A0A397HZV5_ASPTH</name>
<dbReference type="Pfam" id="PF13086">
    <property type="entry name" value="AAA_11"/>
    <property type="match status" value="1"/>
</dbReference>
<dbReference type="GO" id="GO:0016787">
    <property type="term" value="F:hydrolase activity"/>
    <property type="evidence" value="ECO:0007669"/>
    <property type="project" value="UniProtKB-KW"/>
</dbReference>
<sequence>MSDISDDEGGLFRTHLVQQTKVSGSPSFQAVLVQYNEEELVSVLSHWQGDGPGIKIRVHPGNQLGVESFLEIRLLIRYNVSETTEIELNLRQCVPDSEELQDGQTHVPALLYDHHSGLQSAVAQQSVWRLDLGLSHRSFHASNLFNHRTFGTQTACMSAIRSYFQQEQITLCLLGFEVRTLMGVVWARMGNDLQSPPLNRWYPKHPNLHSIQVGEYIAPEQRPLVERKTKISFNSHSEYVTTLGFGLIYEHEHHVQMVQAIEDVPIELRLITIPRAGNRRYLGFLSLPAEQQLDLRNGDALKINFHSDPEEADPDSDWHATVTDPMPVTPPGMTTLFLTRRWTAGSGWHELDDGLEPQPIPVEDLRDIPSAIRTIQAHEPQMVLVKVLYSDHPFRRQISALREIEPHRRLSRLLHSNDFSTLRPVNMYEGVSDGHPNALVTFNAKQEEAFRALRSLPNGVGLFQGPPGTGKTFWLMHALLPIVTQVLSPERKFEQVMLIGPSNDVVDHLAQTMDAIIQQLCPGQDLLVTRSARQRPRPTDARPPILDPSDDEDNLLDALVLAKLVADFYAAETARPAGVADRRVKHAQLSLGHRMLQLAGVIPEPWSEPQAYEEFHEFFLQYQAGYDFDNDALKTFRSRTRELRNHVLARSNVVVATAFAVGDTPVRENVKPAVIAVDEAARLTEPELWPMLAWFNPRAILLVGDHQQLRPFVFSRRNENPFQSQLAISLFSRLKLNGLMDVMFTEQHRMVTQLCDLVSGVFYNSQLSTAQSLDSSVSQTSTMVSNYNRRVLRKAGSLIFLDVPGAKDHCDSRQRSRINPDLAAVVYALILDLLARTPVAPHLITVLTPYRGQMHLYYDLFGSNDQLKGVRIHTVDSFQGCESPVVIFDTTAMSRLQFLSDPNRLNVALSRARAGLYIVGGWAQLERPNASPGELRKIAYIGDVLRHLRKARARTPIPHIWQPVIRGVVDGQLVTTHTNGSDPMTSTDVTAADQ</sequence>
<dbReference type="InterPro" id="IPR047187">
    <property type="entry name" value="SF1_C_Upf1"/>
</dbReference>
<evidence type="ECO:0000256" key="3">
    <source>
        <dbReference type="ARBA" id="ARBA00022801"/>
    </source>
</evidence>
<feature type="domain" description="DNA2/NAM7 helicase helicase" evidence="6">
    <location>
        <begin position="442"/>
        <end position="716"/>
    </location>
</feature>
<dbReference type="GO" id="GO:0043139">
    <property type="term" value="F:5'-3' DNA helicase activity"/>
    <property type="evidence" value="ECO:0007669"/>
    <property type="project" value="TreeGrafter"/>
</dbReference>
<dbReference type="RefSeq" id="XP_026619036.1">
    <property type="nucleotide sequence ID" value="XM_026762748.1"/>
</dbReference>
<evidence type="ECO:0000259" key="7">
    <source>
        <dbReference type="Pfam" id="PF13087"/>
    </source>
</evidence>
<comment type="caution">
    <text evidence="8">The sequence shown here is derived from an EMBL/GenBank/DDBJ whole genome shotgun (WGS) entry which is preliminary data.</text>
</comment>
<dbReference type="EMBL" id="NKHU02000001">
    <property type="protein sequence ID" value="RHZ68502.1"/>
    <property type="molecule type" value="Genomic_DNA"/>
</dbReference>
<dbReference type="InterPro" id="IPR027417">
    <property type="entry name" value="P-loop_NTPase"/>
</dbReference>
<evidence type="ECO:0000256" key="4">
    <source>
        <dbReference type="ARBA" id="ARBA00022806"/>
    </source>
</evidence>
<evidence type="ECO:0000313" key="8">
    <source>
        <dbReference type="EMBL" id="RHZ68502.1"/>
    </source>
</evidence>
<feature type="domain" description="DNA2/NAM7 helicase-like C-terminal" evidence="7">
    <location>
        <begin position="727"/>
        <end position="920"/>
    </location>
</feature>
<dbReference type="Pfam" id="PF13087">
    <property type="entry name" value="AAA_12"/>
    <property type="match status" value="1"/>
</dbReference>
<dbReference type="VEuPathDB" id="FungiDB:CDV56_109129"/>
<dbReference type="Gene3D" id="3.40.50.300">
    <property type="entry name" value="P-loop containing nucleotide triphosphate hydrolases"/>
    <property type="match status" value="2"/>
</dbReference>